<dbReference type="OrthoDB" id="9787070at2"/>
<comment type="catalytic activity">
    <reaction evidence="2">
        <text>a 3'-end 2',3'-cyclophospho-ribonucleotide-RNA + H2O = a 3'-end 2'-phospho-ribonucleotide-RNA + H(+)</text>
        <dbReference type="Rhea" id="RHEA:11828"/>
        <dbReference type="Rhea" id="RHEA-COMP:10464"/>
        <dbReference type="Rhea" id="RHEA-COMP:17353"/>
        <dbReference type="ChEBI" id="CHEBI:15377"/>
        <dbReference type="ChEBI" id="CHEBI:15378"/>
        <dbReference type="ChEBI" id="CHEBI:83064"/>
        <dbReference type="ChEBI" id="CHEBI:173113"/>
        <dbReference type="EC" id="3.1.4.58"/>
    </reaction>
</comment>
<dbReference type="Proteomes" id="UP000199515">
    <property type="component" value="Unassembled WGS sequence"/>
</dbReference>
<feature type="active site" description="Proton donor" evidence="2">
    <location>
        <position position="39"/>
    </location>
</feature>
<dbReference type="PANTHER" id="PTHR35561">
    <property type="entry name" value="RNA 2',3'-CYCLIC PHOSPHODIESTERASE"/>
    <property type="match status" value="1"/>
</dbReference>
<keyword evidence="3" id="KW-0436">Ligase</keyword>
<reference evidence="3 4" key="1">
    <citation type="submission" date="2016-10" db="EMBL/GenBank/DDBJ databases">
        <authorList>
            <person name="de Groot N.N."/>
        </authorList>
    </citation>
    <scope>NUCLEOTIDE SEQUENCE [LARGE SCALE GENOMIC DNA]</scope>
    <source>
        <strain evidence="3 4">CPCC 202699</strain>
    </source>
</reference>
<dbReference type="SUPFAM" id="SSF55144">
    <property type="entry name" value="LigT-like"/>
    <property type="match status" value="1"/>
</dbReference>
<keyword evidence="1 2" id="KW-0378">Hydrolase</keyword>
<accession>A0A1H3GHD2</accession>
<evidence type="ECO:0000313" key="4">
    <source>
        <dbReference type="Proteomes" id="UP000199515"/>
    </source>
</evidence>
<dbReference type="InterPro" id="IPR004175">
    <property type="entry name" value="RNA_CPDase"/>
</dbReference>
<dbReference type="EMBL" id="FNON01000004">
    <property type="protein sequence ID" value="SDY02782.1"/>
    <property type="molecule type" value="Genomic_DNA"/>
</dbReference>
<dbReference type="NCBIfam" id="TIGR02258">
    <property type="entry name" value="2_5_ligase"/>
    <property type="match status" value="1"/>
</dbReference>
<dbReference type="STRING" id="589385.SAMN05421504_104264"/>
<gene>
    <name evidence="3" type="ORF">SAMN05421504_104264</name>
</gene>
<feature type="active site" description="Proton acceptor" evidence="2">
    <location>
        <position position="104"/>
    </location>
</feature>
<dbReference type="PANTHER" id="PTHR35561:SF1">
    <property type="entry name" value="RNA 2',3'-CYCLIC PHOSPHODIESTERASE"/>
    <property type="match status" value="1"/>
</dbReference>
<comment type="similarity">
    <text evidence="2">Belongs to the 2H phosphoesterase superfamily. ThpR family.</text>
</comment>
<comment type="function">
    <text evidence="2">Hydrolyzes RNA 2',3'-cyclic phosphodiester to an RNA 2'-phosphomonoester.</text>
</comment>
<dbReference type="InterPro" id="IPR009097">
    <property type="entry name" value="Cyclic_Pdiesterase"/>
</dbReference>
<evidence type="ECO:0000313" key="3">
    <source>
        <dbReference type="EMBL" id="SDY02782.1"/>
    </source>
</evidence>
<dbReference type="RefSeq" id="WP_091291003.1">
    <property type="nucleotide sequence ID" value="NZ_FNON01000004.1"/>
</dbReference>
<dbReference type="GO" id="GO:0016874">
    <property type="term" value="F:ligase activity"/>
    <property type="evidence" value="ECO:0007669"/>
    <property type="project" value="UniProtKB-KW"/>
</dbReference>
<sequence length="162" mass="17878">MILFTALLPPEDVVTALEAELARQGVDPALRWSPPSNWHVTLGYYGDVPEIPDLALSGRPAPRLWIEGAGTFPGVLWLNVAGEELAELAAAAGAGADGRKYRPHLTLARYAKEDPDAGKAWAERLMPFRTEPWVAREAVLMRSDRDERGTSYRVVERYPLNG</sequence>
<name>A0A1H3GHD2_9PSEU</name>
<protein>
    <recommendedName>
        <fullName evidence="2">RNA 2',3'-cyclic phosphodiesterase</fullName>
        <shortName evidence="2">RNA 2',3'-CPDase</shortName>
        <ecNumber evidence="2">3.1.4.58</ecNumber>
    </recommendedName>
</protein>
<dbReference type="Pfam" id="PF13563">
    <property type="entry name" value="2_5_RNA_ligase2"/>
    <property type="match status" value="1"/>
</dbReference>
<feature type="short sequence motif" description="HXTX 2" evidence="2">
    <location>
        <begin position="104"/>
        <end position="107"/>
    </location>
</feature>
<proteinExistence type="inferred from homology"/>
<evidence type="ECO:0000256" key="2">
    <source>
        <dbReference type="HAMAP-Rule" id="MF_01940"/>
    </source>
</evidence>
<dbReference type="HAMAP" id="MF_01940">
    <property type="entry name" value="RNA_CPDase"/>
    <property type="match status" value="1"/>
</dbReference>
<dbReference type="Gene3D" id="3.90.1140.10">
    <property type="entry name" value="Cyclic phosphodiesterase"/>
    <property type="match status" value="1"/>
</dbReference>
<dbReference type="GO" id="GO:0008664">
    <property type="term" value="F:RNA 2',3'-cyclic 3'-phosphodiesterase activity"/>
    <property type="evidence" value="ECO:0007669"/>
    <property type="project" value="UniProtKB-EC"/>
</dbReference>
<feature type="short sequence motif" description="HXTX 1" evidence="2">
    <location>
        <begin position="39"/>
        <end position="42"/>
    </location>
</feature>
<keyword evidence="4" id="KW-1185">Reference proteome</keyword>
<evidence type="ECO:0000256" key="1">
    <source>
        <dbReference type="ARBA" id="ARBA00022801"/>
    </source>
</evidence>
<organism evidence="3 4">
    <name type="scientific">Amycolatopsis xylanica</name>
    <dbReference type="NCBI Taxonomy" id="589385"/>
    <lineage>
        <taxon>Bacteria</taxon>
        <taxon>Bacillati</taxon>
        <taxon>Actinomycetota</taxon>
        <taxon>Actinomycetes</taxon>
        <taxon>Pseudonocardiales</taxon>
        <taxon>Pseudonocardiaceae</taxon>
        <taxon>Amycolatopsis</taxon>
    </lineage>
</organism>
<dbReference type="GO" id="GO:0004113">
    <property type="term" value="F:2',3'-cyclic-nucleotide 3'-phosphodiesterase activity"/>
    <property type="evidence" value="ECO:0007669"/>
    <property type="project" value="InterPro"/>
</dbReference>
<dbReference type="EC" id="3.1.4.58" evidence="2"/>
<dbReference type="AlphaFoldDB" id="A0A1H3GHD2"/>